<dbReference type="Proteomes" id="UP000596661">
    <property type="component" value="Chromosome 2"/>
</dbReference>
<dbReference type="InterPro" id="IPR025558">
    <property type="entry name" value="DUF4283"/>
</dbReference>
<keyword evidence="3" id="KW-1185">Reference proteome</keyword>
<reference evidence="2" key="1">
    <citation type="submission" date="2018-11" db="EMBL/GenBank/DDBJ databases">
        <authorList>
            <person name="Grassa J C."/>
        </authorList>
    </citation>
    <scope>NUCLEOTIDE SEQUENCE [LARGE SCALE GENOMIC DNA]</scope>
</reference>
<dbReference type="Gene3D" id="3.60.10.10">
    <property type="entry name" value="Endonuclease/exonuclease/phosphatase"/>
    <property type="match status" value="1"/>
</dbReference>
<dbReference type="Gramene" id="evm.model.02.1204">
    <property type="protein sequence ID" value="cds.evm.model.02.1204"/>
    <property type="gene ID" value="evm.TU.02.1204"/>
</dbReference>
<evidence type="ECO:0000313" key="2">
    <source>
        <dbReference type="EnsemblPlants" id="cds.evm.model.02.1204"/>
    </source>
</evidence>
<dbReference type="Pfam" id="PF14111">
    <property type="entry name" value="DUF4283"/>
    <property type="match status" value="1"/>
</dbReference>
<dbReference type="PANTHER" id="PTHR31286">
    <property type="entry name" value="GLYCINE-RICH CELL WALL STRUCTURAL PROTEIN 1.8-LIKE"/>
    <property type="match status" value="1"/>
</dbReference>
<dbReference type="InterPro" id="IPR036691">
    <property type="entry name" value="Endo/exonu/phosph_ase_sf"/>
</dbReference>
<dbReference type="PANTHER" id="PTHR31286:SF183">
    <property type="entry name" value="CCHC-TYPE DOMAIN-CONTAINING PROTEIN"/>
    <property type="match status" value="1"/>
</dbReference>
<evidence type="ECO:0000259" key="1">
    <source>
        <dbReference type="Pfam" id="PF14111"/>
    </source>
</evidence>
<name>A0A803NSP0_CANSA</name>
<organism evidence="2 3">
    <name type="scientific">Cannabis sativa</name>
    <name type="common">Hemp</name>
    <name type="synonym">Marijuana</name>
    <dbReference type="NCBI Taxonomy" id="3483"/>
    <lineage>
        <taxon>Eukaryota</taxon>
        <taxon>Viridiplantae</taxon>
        <taxon>Streptophyta</taxon>
        <taxon>Embryophyta</taxon>
        <taxon>Tracheophyta</taxon>
        <taxon>Spermatophyta</taxon>
        <taxon>Magnoliopsida</taxon>
        <taxon>eudicotyledons</taxon>
        <taxon>Gunneridae</taxon>
        <taxon>Pentapetalae</taxon>
        <taxon>rosids</taxon>
        <taxon>fabids</taxon>
        <taxon>Rosales</taxon>
        <taxon>Cannabaceae</taxon>
        <taxon>Cannabis</taxon>
    </lineage>
</organism>
<dbReference type="InterPro" id="IPR040256">
    <property type="entry name" value="At4g02000-like"/>
</dbReference>
<sequence>MASGSHLNMDVVGRHEGEEDEYMLLLDDDEGDLSGIDDRWCLVGRFLTKRSIDFQAMQHKIASLWQPGRGMYVKELNPNHFLFQFYHEIDIARVIDGSPWTFDRAPLIFERLKTGENPRLVSLNRLEFWIQLHNMESGFMTEYTVCNVVNYIGTFVKSDPNNFVGVWRDFLRVRVSLNIDKPLKKKMKLEKKEWLFDTPPERIVKSFDLSLKATSRRRQHTIGAQWLRSGVAMKALGTAMPGSSVAIGNAGNPEITAGNQGIDSRVSSHITKVNATDFVGLESARGRFMSNDVEEMIMEAPGNNLNGKSMAQKEKVTTGGNKNVDSLLVLDSKRRRTFNMLESCGDNGPAQLNSAETISKDFENYTIESAHYEIRDTDVAQGLSGGLALYWKEKDEGVLLGFSNNHIDVRVDKVGCTSWRLTEFYGESNRNPRNQSWNLLRTLLSSSSLPWCLISDVNNILSQEDKKGGQPYPVALLEGFQKAIFDCQLVDMDLTGY</sequence>
<accession>A0A803NSP0</accession>
<dbReference type="EnsemblPlants" id="evm.model.02.1204">
    <property type="protein sequence ID" value="cds.evm.model.02.1204"/>
    <property type="gene ID" value="evm.TU.02.1204"/>
</dbReference>
<reference evidence="2" key="2">
    <citation type="submission" date="2021-03" db="UniProtKB">
        <authorList>
            <consortium name="EnsemblPlants"/>
        </authorList>
    </citation>
    <scope>IDENTIFICATION</scope>
</reference>
<dbReference type="AlphaFoldDB" id="A0A803NSP0"/>
<proteinExistence type="predicted"/>
<feature type="domain" description="DUF4283" evidence="1">
    <location>
        <begin position="39"/>
        <end position="118"/>
    </location>
</feature>
<evidence type="ECO:0000313" key="3">
    <source>
        <dbReference type="Proteomes" id="UP000596661"/>
    </source>
</evidence>
<dbReference type="EMBL" id="UZAU01000164">
    <property type="status" value="NOT_ANNOTATED_CDS"/>
    <property type="molecule type" value="Genomic_DNA"/>
</dbReference>
<protein>
    <recommendedName>
        <fullName evidence="1">DUF4283 domain-containing protein</fullName>
    </recommendedName>
</protein>